<dbReference type="GO" id="GO:0003677">
    <property type="term" value="F:DNA binding"/>
    <property type="evidence" value="ECO:0007669"/>
    <property type="project" value="InterPro"/>
</dbReference>
<dbReference type="Proteomes" id="UP000321926">
    <property type="component" value="Unassembled WGS sequence"/>
</dbReference>
<accession>A0A5C8JK19</accession>
<dbReference type="OrthoDB" id="964423at2"/>
<keyword evidence="4" id="KW-1185">Reference proteome</keyword>
<evidence type="ECO:0000259" key="2">
    <source>
        <dbReference type="Pfam" id="PF02371"/>
    </source>
</evidence>
<evidence type="ECO:0000313" key="4">
    <source>
        <dbReference type="Proteomes" id="UP000321926"/>
    </source>
</evidence>
<dbReference type="EMBL" id="VRTY01000057">
    <property type="protein sequence ID" value="TXK37691.1"/>
    <property type="molecule type" value="Genomic_DNA"/>
</dbReference>
<feature type="domain" description="Transposase IS110-like N-terminal" evidence="1">
    <location>
        <begin position="8"/>
        <end position="147"/>
    </location>
</feature>
<evidence type="ECO:0000259" key="1">
    <source>
        <dbReference type="Pfam" id="PF01548"/>
    </source>
</evidence>
<feature type="domain" description="Transposase IS116/IS110/IS902 C-terminal" evidence="2">
    <location>
        <begin position="205"/>
        <end position="291"/>
    </location>
</feature>
<sequence length="333" mass="38139">MEHYRFFIGIDVSKAVIDVFIHAKNLHRQFSNDRSGYDTFVRWAGKVLQAESLGQVLVCFEHTGLYSLCLSVYLEETGIPFAMVPALQLKRSMGITRGKSDKVDARRIAEFAYLYRETLHQTKLPAKAIMQLQPLLALRDRLVRDRAGYYVTQKEQRRFLLPSQLMGLLDAYATIISAMDTEIKRVEKVMQEIIEQDEELRSMLELITGIKGVGFLVGVYLIVFTHNFTRFATWRKFACYAGIAPFEWQSGTSIRGKTKVSPLANKQVKKMLHMAALSASRSDSELKTYYQKRLAEGKNKMCTLNMVRNKLVARVFAVATRKTAYVELMRHVA</sequence>
<protein>
    <submittedName>
        <fullName evidence="3">IS110 family transposase</fullName>
    </submittedName>
</protein>
<dbReference type="PANTHER" id="PTHR33055:SF3">
    <property type="entry name" value="PUTATIVE TRANSPOSASE FOR IS117-RELATED"/>
    <property type="match status" value="1"/>
</dbReference>
<dbReference type="InterPro" id="IPR002525">
    <property type="entry name" value="Transp_IS110-like_N"/>
</dbReference>
<dbReference type="PANTHER" id="PTHR33055">
    <property type="entry name" value="TRANSPOSASE FOR INSERTION SEQUENCE ELEMENT IS1111A"/>
    <property type="match status" value="1"/>
</dbReference>
<name>A0A5C8JK19_9BACT</name>
<reference evidence="3 4" key="1">
    <citation type="submission" date="2019-08" db="EMBL/GenBank/DDBJ databases">
        <authorList>
            <person name="Shi S."/>
        </authorList>
    </citation>
    <scope>NUCLEOTIDE SEQUENCE [LARGE SCALE GENOMIC DNA]</scope>
    <source>
        <strain evidence="3 4">GY10130</strain>
    </source>
</reference>
<dbReference type="Pfam" id="PF01548">
    <property type="entry name" value="DEDD_Tnp_IS110"/>
    <property type="match status" value="1"/>
</dbReference>
<organism evidence="3 4">
    <name type="scientific">Pontibacter qinzhouensis</name>
    <dbReference type="NCBI Taxonomy" id="2603253"/>
    <lineage>
        <taxon>Bacteria</taxon>
        <taxon>Pseudomonadati</taxon>
        <taxon>Bacteroidota</taxon>
        <taxon>Cytophagia</taxon>
        <taxon>Cytophagales</taxon>
        <taxon>Hymenobacteraceae</taxon>
        <taxon>Pontibacter</taxon>
    </lineage>
</organism>
<dbReference type="GO" id="GO:0004803">
    <property type="term" value="F:transposase activity"/>
    <property type="evidence" value="ECO:0007669"/>
    <property type="project" value="InterPro"/>
</dbReference>
<dbReference type="Pfam" id="PF02371">
    <property type="entry name" value="Transposase_20"/>
    <property type="match status" value="1"/>
</dbReference>
<gene>
    <name evidence="3" type="ORF">FVR03_14915</name>
</gene>
<dbReference type="AlphaFoldDB" id="A0A5C8JK19"/>
<evidence type="ECO:0000313" key="3">
    <source>
        <dbReference type="EMBL" id="TXK37691.1"/>
    </source>
</evidence>
<comment type="caution">
    <text evidence="3">The sequence shown here is derived from an EMBL/GenBank/DDBJ whole genome shotgun (WGS) entry which is preliminary data.</text>
</comment>
<dbReference type="InterPro" id="IPR003346">
    <property type="entry name" value="Transposase_20"/>
</dbReference>
<dbReference type="RefSeq" id="WP_147922557.1">
    <property type="nucleotide sequence ID" value="NZ_VRTY01000057.1"/>
</dbReference>
<dbReference type="InterPro" id="IPR047650">
    <property type="entry name" value="Transpos_IS110"/>
</dbReference>
<dbReference type="GO" id="GO:0006313">
    <property type="term" value="P:DNA transposition"/>
    <property type="evidence" value="ECO:0007669"/>
    <property type="project" value="InterPro"/>
</dbReference>
<proteinExistence type="predicted"/>